<keyword evidence="3" id="KW-1185">Reference proteome</keyword>
<evidence type="ECO:0000313" key="3">
    <source>
        <dbReference type="Proteomes" id="UP000664521"/>
    </source>
</evidence>
<feature type="region of interest" description="Disordered" evidence="1">
    <location>
        <begin position="40"/>
        <end position="113"/>
    </location>
</feature>
<dbReference type="InterPro" id="IPR019711">
    <property type="entry name" value="ATP_synth_F0_suH"/>
</dbReference>
<dbReference type="Pfam" id="PF10775">
    <property type="entry name" value="ATP_sub_h"/>
    <property type="match status" value="1"/>
</dbReference>
<comment type="caution">
    <text evidence="2">The sequence shown here is derived from an EMBL/GenBank/DDBJ whole genome shotgun (WGS) entry which is preliminary data.</text>
</comment>
<reference evidence="2" key="1">
    <citation type="submission" date="2021-03" db="EMBL/GenBank/DDBJ databases">
        <authorList>
            <person name="Tagirdzhanova G."/>
        </authorList>
    </citation>
    <scope>NUCLEOTIDE SEQUENCE</scope>
</reference>
<dbReference type="PANTHER" id="PTHR28207:SF1">
    <property type="entry name" value="ATP SYNTHASE SUBUNIT H, MITOCHONDRIAL"/>
    <property type="match status" value="1"/>
</dbReference>
<organism evidence="2 3">
    <name type="scientific">Heterodermia speciosa</name>
    <dbReference type="NCBI Taxonomy" id="116794"/>
    <lineage>
        <taxon>Eukaryota</taxon>
        <taxon>Fungi</taxon>
        <taxon>Dikarya</taxon>
        <taxon>Ascomycota</taxon>
        <taxon>Pezizomycotina</taxon>
        <taxon>Lecanoromycetes</taxon>
        <taxon>OSLEUM clade</taxon>
        <taxon>Lecanoromycetidae</taxon>
        <taxon>Caliciales</taxon>
        <taxon>Physciaceae</taxon>
        <taxon>Heterodermia</taxon>
    </lineage>
</organism>
<dbReference type="OrthoDB" id="274752at2759"/>
<name>A0A8H3I950_9LECA</name>
<sequence>MARATSQQAALQRRTFLAPTVALRADLVQDMYLKELKTYKPAPLKASESEGLVQKFSAPKPPQSPDEGDLAQDLKAYEEQQVELEGQATSGESGPVEEDWFEPPEEDEPAASH</sequence>
<dbReference type="PANTHER" id="PTHR28207">
    <property type="entry name" value="ATP SYNTHASE SUBUNIT H, MITOCHONDRIAL"/>
    <property type="match status" value="1"/>
</dbReference>
<dbReference type="AlphaFoldDB" id="A0A8H3I950"/>
<protein>
    <recommendedName>
        <fullName evidence="4">ATP synthase complex subunit H-domain-containing protein</fullName>
    </recommendedName>
</protein>
<feature type="compositionally biased region" description="Acidic residues" evidence="1">
    <location>
        <begin position="95"/>
        <end position="113"/>
    </location>
</feature>
<gene>
    <name evidence="2" type="ORF">HETSPECPRED_004012</name>
</gene>
<evidence type="ECO:0000256" key="1">
    <source>
        <dbReference type="SAM" id="MobiDB-lite"/>
    </source>
</evidence>
<dbReference type="EMBL" id="CAJPDS010000024">
    <property type="protein sequence ID" value="CAF9919477.1"/>
    <property type="molecule type" value="Genomic_DNA"/>
</dbReference>
<evidence type="ECO:0000313" key="2">
    <source>
        <dbReference type="EMBL" id="CAF9919477.1"/>
    </source>
</evidence>
<dbReference type="Proteomes" id="UP000664521">
    <property type="component" value="Unassembled WGS sequence"/>
</dbReference>
<proteinExistence type="predicted"/>
<evidence type="ECO:0008006" key="4">
    <source>
        <dbReference type="Google" id="ProtNLM"/>
    </source>
</evidence>
<dbReference type="GO" id="GO:0046933">
    <property type="term" value="F:proton-transporting ATP synthase activity, rotational mechanism"/>
    <property type="evidence" value="ECO:0007669"/>
    <property type="project" value="TreeGrafter"/>
</dbReference>
<accession>A0A8H3I950</accession>